<gene>
    <name evidence="1" type="ORF">AVEN_182978_1</name>
</gene>
<reference evidence="1 2" key="1">
    <citation type="journal article" date="2019" name="Sci. Rep.">
        <title>Orb-weaving spider Araneus ventricosus genome elucidates the spidroin gene catalogue.</title>
        <authorList>
            <person name="Kono N."/>
            <person name="Nakamura H."/>
            <person name="Ohtoshi R."/>
            <person name="Moran D.A.P."/>
            <person name="Shinohara A."/>
            <person name="Yoshida Y."/>
            <person name="Fujiwara M."/>
            <person name="Mori M."/>
            <person name="Tomita M."/>
            <person name="Arakawa K."/>
        </authorList>
    </citation>
    <scope>NUCLEOTIDE SEQUENCE [LARGE SCALE GENOMIC DNA]</scope>
</reference>
<protein>
    <submittedName>
        <fullName evidence="1">Uncharacterized protein</fullName>
    </submittedName>
</protein>
<evidence type="ECO:0000313" key="1">
    <source>
        <dbReference type="EMBL" id="GBM47144.1"/>
    </source>
</evidence>
<dbReference type="EMBL" id="BGPR01252712">
    <property type="protein sequence ID" value="GBM47144.1"/>
    <property type="molecule type" value="Genomic_DNA"/>
</dbReference>
<proteinExistence type="predicted"/>
<sequence>EDNFLDAESRLRDCRIVGPRPSSTTVPLCMRLDCRFQDFRLLHTF</sequence>
<evidence type="ECO:0000313" key="2">
    <source>
        <dbReference type="Proteomes" id="UP000499080"/>
    </source>
</evidence>
<organism evidence="1 2">
    <name type="scientific">Araneus ventricosus</name>
    <name type="common">Orbweaver spider</name>
    <name type="synonym">Epeira ventricosa</name>
    <dbReference type="NCBI Taxonomy" id="182803"/>
    <lineage>
        <taxon>Eukaryota</taxon>
        <taxon>Metazoa</taxon>
        <taxon>Ecdysozoa</taxon>
        <taxon>Arthropoda</taxon>
        <taxon>Chelicerata</taxon>
        <taxon>Arachnida</taxon>
        <taxon>Araneae</taxon>
        <taxon>Araneomorphae</taxon>
        <taxon>Entelegynae</taxon>
        <taxon>Araneoidea</taxon>
        <taxon>Araneidae</taxon>
        <taxon>Araneus</taxon>
    </lineage>
</organism>
<accession>A0A4Y2G5G0</accession>
<dbReference type="AlphaFoldDB" id="A0A4Y2G5G0"/>
<name>A0A4Y2G5G0_ARAVE</name>
<comment type="caution">
    <text evidence="1">The sequence shown here is derived from an EMBL/GenBank/DDBJ whole genome shotgun (WGS) entry which is preliminary data.</text>
</comment>
<keyword evidence="2" id="KW-1185">Reference proteome</keyword>
<dbReference type="Proteomes" id="UP000499080">
    <property type="component" value="Unassembled WGS sequence"/>
</dbReference>
<feature type="non-terminal residue" evidence="1">
    <location>
        <position position="1"/>
    </location>
</feature>